<evidence type="ECO:0008006" key="3">
    <source>
        <dbReference type="Google" id="ProtNLM"/>
    </source>
</evidence>
<comment type="caution">
    <text evidence="1">The sequence shown here is derived from an EMBL/GenBank/DDBJ whole genome shotgun (WGS) entry which is preliminary data.</text>
</comment>
<reference evidence="2" key="1">
    <citation type="journal article" date="2019" name="Int. J. Syst. Evol. Microbiol.">
        <title>The Global Catalogue of Microorganisms (GCM) 10K type strain sequencing project: providing services to taxonomists for standard genome sequencing and annotation.</title>
        <authorList>
            <consortium name="The Broad Institute Genomics Platform"/>
            <consortium name="The Broad Institute Genome Sequencing Center for Infectious Disease"/>
            <person name="Wu L."/>
            <person name="Ma J."/>
        </authorList>
    </citation>
    <scope>NUCLEOTIDE SEQUENCE [LARGE SCALE GENOMIC DNA]</scope>
    <source>
        <strain evidence="2">JCM 19125</strain>
    </source>
</reference>
<evidence type="ECO:0000313" key="1">
    <source>
        <dbReference type="EMBL" id="GAA4893458.1"/>
    </source>
</evidence>
<dbReference type="Proteomes" id="UP001501521">
    <property type="component" value="Unassembled WGS sequence"/>
</dbReference>
<dbReference type="EMBL" id="BAABLV010000013">
    <property type="protein sequence ID" value="GAA4893458.1"/>
    <property type="molecule type" value="Genomic_DNA"/>
</dbReference>
<keyword evidence="2" id="KW-1185">Reference proteome</keyword>
<organism evidence="1 2">
    <name type="scientific">Tessaracoccus lubricantis</name>
    <dbReference type="NCBI Taxonomy" id="545543"/>
    <lineage>
        <taxon>Bacteria</taxon>
        <taxon>Bacillati</taxon>
        <taxon>Actinomycetota</taxon>
        <taxon>Actinomycetes</taxon>
        <taxon>Propionibacteriales</taxon>
        <taxon>Propionibacteriaceae</taxon>
        <taxon>Tessaracoccus</taxon>
    </lineage>
</organism>
<sequence>MTRRITGSQHAVALAKSAAWAGITLIDPHRLTGWRKHAYWLAMAGGVAAETALTDDPYSSPALRAGIGVGAAGVTYGAQDLLARSDAWSIGLLRRLGLKRPRVWAAAAVFASSLAVSLAEAAKGREFPFDDGFDDEGQPLPETLEPLPDEARAVITALLGAVDGWGGDELRSQLEGAACRPEQGQFLLVPDEEAPRTLLDSYTFPAVATFRRDGLNHVLMLDVEDGLMAYLTHFVEPYPDDDSGLDLSLPAAGELKIVLGQADASDA</sequence>
<name>A0ABP9F4R9_9ACTN</name>
<proteinExistence type="predicted"/>
<dbReference type="RefSeq" id="WP_345579412.1">
    <property type="nucleotide sequence ID" value="NZ_BAABLV010000013.1"/>
</dbReference>
<evidence type="ECO:0000313" key="2">
    <source>
        <dbReference type="Proteomes" id="UP001501521"/>
    </source>
</evidence>
<protein>
    <recommendedName>
        <fullName evidence="3">SseB protein N-terminal domain-containing protein</fullName>
    </recommendedName>
</protein>
<accession>A0ABP9F4R9</accession>
<gene>
    <name evidence="1" type="ORF">GCM10025789_08300</name>
</gene>